<evidence type="ECO:0000256" key="1">
    <source>
        <dbReference type="SAM" id="MobiDB-lite"/>
    </source>
</evidence>
<sequence>MFTHKQCRRDRLNTSHRKVRAGTGGRDGQRLAHKLGGLLFTLSLACPTPPKAAEDRHQSRGTIESFLSGTEWSSHSRREEDSDRRGLLYPAEEQEETER</sequence>
<dbReference type="AlphaFoldDB" id="A0A4Z2IAV7"/>
<reference evidence="2 3" key="1">
    <citation type="submission" date="2019-03" db="EMBL/GenBank/DDBJ databases">
        <title>First draft genome of Liparis tanakae, snailfish: a comprehensive survey of snailfish specific genes.</title>
        <authorList>
            <person name="Kim W."/>
            <person name="Song I."/>
            <person name="Jeong J.-H."/>
            <person name="Kim D."/>
            <person name="Kim S."/>
            <person name="Ryu S."/>
            <person name="Song J.Y."/>
            <person name="Lee S.K."/>
        </authorList>
    </citation>
    <scope>NUCLEOTIDE SEQUENCE [LARGE SCALE GENOMIC DNA]</scope>
    <source>
        <tissue evidence="2">Muscle</tissue>
    </source>
</reference>
<proteinExistence type="predicted"/>
<protein>
    <submittedName>
        <fullName evidence="2">Uncharacterized protein</fullName>
    </submittedName>
</protein>
<organism evidence="2 3">
    <name type="scientific">Liparis tanakae</name>
    <name type="common">Tanaka's snailfish</name>
    <dbReference type="NCBI Taxonomy" id="230148"/>
    <lineage>
        <taxon>Eukaryota</taxon>
        <taxon>Metazoa</taxon>
        <taxon>Chordata</taxon>
        <taxon>Craniata</taxon>
        <taxon>Vertebrata</taxon>
        <taxon>Euteleostomi</taxon>
        <taxon>Actinopterygii</taxon>
        <taxon>Neopterygii</taxon>
        <taxon>Teleostei</taxon>
        <taxon>Neoteleostei</taxon>
        <taxon>Acanthomorphata</taxon>
        <taxon>Eupercaria</taxon>
        <taxon>Perciformes</taxon>
        <taxon>Cottioidei</taxon>
        <taxon>Cottales</taxon>
        <taxon>Liparidae</taxon>
        <taxon>Liparis</taxon>
    </lineage>
</organism>
<gene>
    <name evidence="2" type="ORF">EYF80_014576</name>
</gene>
<dbReference type="Proteomes" id="UP000314294">
    <property type="component" value="Unassembled WGS sequence"/>
</dbReference>
<feature type="compositionally biased region" description="Basic residues" evidence="1">
    <location>
        <begin position="1"/>
        <end position="20"/>
    </location>
</feature>
<dbReference type="EMBL" id="SRLO01000106">
    <property type="protein sequence ID" value="TNN75166.1"/>
    <property type="molecule type" value="Genomic_DNA"/>
</dbReference>
<comment type="caution">
    <text evidence="2">The sequence shown here is derived from an EMBL/GenBank/DDBJ whole genome shotgun (WGS) entry which is preliminary data.</text>
</comment>
<keyword evidence="3" id="KW-1185">Reference proteome</keyword>
<feature type="region of interest" description="Disordered" evidence="1">
    <location>
        <begin position="1"/>
        <end position="30"/>
    </location>
</feature>
<accession>A0A4Z2IAV7</accession>
<evidence type="ECO:0000313" key="3">
    <source>
        <dbReference type="Proteomes" id="UP000314294"/>
    </source>
</evidence>
<feature type="compositionally biased region" description="Polar residues" evidence="1">
    <location>
        <begin position="60"/>
        <end position="72"/>
    </location>
</feature>
<evidence type="ECO:0000313" key="2">
    <source>
        <dbReference type="EMBL" id="TNN75166.1"/>
    </source>
</evidence>
<feature type="region of interest" description="Disordered" evidence="1">
    <location>
        <begin position="48"/>
        <end position="99"/>
    </location>
</feature>
<feature type="compositionally biased region" description="Basic and acidic residues" evidence="1">
    <location>
        <begin position="74"/>
        <end position="86"/>
    </location>
</feature>
<name>A0A4Z2IAV7_9TELE</name>